<gene>
    <name evidence="2" type="ORF">NWI01_11580</name>
</gene>
<organism evidence="2 3">
    <name type="scientific">Nitrobacter winogradskyi</name>
    <name type="common">Nitrobacter agilis</name>
    <dbReference type="NCBI Taxonomy" id="913"/>
    <lineage>
        <taxon>Bacteria</taxon>
        <taxon>Pseudomonadati</taxon>
        <taxon>Pseudomonadota</taxon>
        <taxon>Alphaproteobacteria</taxon>
        <taxon>Hyphomicrobiales</taxon>
        <taxon>Nitrobacteraceae</taxon>
        <taxon>Nitrobacter</taxon>
    </lineage>
</organism>
<evidence type="ECO:0000313" key="3">
    <source>
        <dbReference type="Proteomes" id="UP000318825"/>
    </source>
</evidence>
<dbReference type="AlphaFoldDB" id="A0A4Y3WDD9"/>
<dbReference type="EMBL" id="BJNF01000027">
    <property type="protein sequence ID" value="GEC15266.1"/>
    <property type="molecule type" value="Genomic_DNA"/>
</dbReference>
<proteinExistence type="predicted"/>
<evidence type="ECO:0000313" key="2">
    <source>
        <dbReference type="EMBL" id="GEC15266.1"/>
    </source>
</evidence>
<evidence type="ECO:0000256" key="1">
    <source>
        <dbReference type="SAM" id="MobiDB-lite"/>
    </source>
</evidence>
<accession>A0A4Y3WDD9</accession>
<protein>
    <submittedName>
        <fullName evidence="2">Uncharacterized protein</fullName>
    </submittedName>
</protein>
<dbReference type="RefSeq" id="WP_253356306.1">
    <property type="nucleotide sequence ID" value="NZ_JALJZS010000001.1"/>
</dbReference>
<feature type="region of interest" description="Disordered" evidence="1">
    <location>
        <begin position="125"/>
        <end position="159"/>
    </location>
</feature>
<dbReference type="Proteomes" id="UP000318825">
    <property type="component" value="Unassembled WGS sequence"/>
</dbReference>
<reference evidence="2 3" key="1">
    <citation type="submission" date="2019-06" db="EMBL/GenBank/DDBJ databases">
        <title>Whole genome shotgun sequence of Nitrobacter winogradskyi NBRC 14297.</title>
        <authorList>
            <person name="Hosoyama A."/>
            <person name="Uohara A."/>
            <person name="Ohji S."/>
            <person name="Ichikawa N."/>
        </authorList>
    </citation>
    <scope>NUCLEOTIDE SEQUENCE [LARGE SCALE GENOMIC DNA]</scope>
    <source>
        <strain evidence="2 3">NBRC 14297</strain>
    </source>
</reference>
<feature type="compositionally biased region" description="Low complexity" evidence="1">
    <location>
        <begin position="130"/>
        <end position="141"/>
    </location>
</feature>
<comment type="caution">
    <text evidence="2">The sequence shown here is derived from an EMBL/GenBank/DDBJ whole genome shotgun (WGS) entry which is preliminary data.</text>
</comment>
<feature type="region of interest" description="Disordered" evidence="1">
    <location>
        <begin position="1"/>
        <end position="21"/>
    </location>
</feature>
<sequence length="159" mass="16670">MQPDTAEISSGSQPKPSGKVRLLTLEDLDGRTRAAQQVRETRAAVMEDLGGEDRLSTLERLAADNVALVAAMIADTGARWLQGEQLDPSAIATLQNTFNRTAQILGWQRRARDVTPDLKAYARTLSESPAASSSSASVVAATAQNSPAGNVGTPAGAPQ</sequence>
<name>A0A4Y3WDD9_NITWI</name>